<keyword evidence="4 5" id="KW-0539">Nucleus</keyword>
<proteinExistence type="inferred from homology"/>
<reference evidence="8 9" key="1">
    <citation type="submission" date="2015-12" db="EMBL/GenBank/DDBJ databases">
        <title>Dictyostelia acquired genes for synthesis and detection of signals that induce cell-type specialization by lateral gene transfer from prokaryotes.</title>
        <authorList>
            <person name="Gloeckner G."/>
            <person name="Schaap P."/>
        </authorList>
    </citation>
    <scope>NUCLEOTIDE SEQUENCE [LARGE SCALE GENOMIC DNA]</scope>
    <source>
        <strain evidence="8 9">TK</strain>
    </source>
</reference>
<gene>
    <name evidence="8" type="ORF">DLAC_05820</name>
</gene>
<dbReference type="GO" id="GO:0005634">
    <property type="term" value="C:nucleus"/>
    <property type="evidence" value="ECO:0007669"/>
    <property type="project" value="UniProtKB-SubCell"/>
</dbReference>
<feature type="domain" description="MMS19 C-terminal" evidence="6">
    <location>
        <begin position="554"/>
        <end position="975"/>
    </location>
</feature>
<evidence type="ECO:0000313" key="8">
    <source>
        <dbReference type="EMBL" id="KYQ93184.1"/>
    </source>
</evidence>
<comment type="similarity">
    <text evidence="2 5">Belongs to the MET18/MMS19 family.</text>
</comment>
<organism evidence="8 9">
    <name type="scientific">Tieghemostelium lacteum</name>
    <name type="common">Slime mold</name>
    <name type="synonym">Dictyostelium lacteum</name>
    <dbReference type="NCBI Taxonomy" id="361077"/>
    <lineage>
        <taxon>Eukaryota</taxon>
        <taxon>Amoebozoa</taxon>
        <taxon>Evosea</taxon>
        <taxon>Eumycetozoa</taxon>
        <taxon>Dictyostelia</taxon>
        <taxon>Dictyosteliales</taxon>
        <taxon>Raperosteliaceae</taxon>
        <taxon>Tieghemostelium</taxon>
    </lineage>
</organism>
<dbReference type="InParanoid" id="A0A151ZH41"/>
<dbReference type="OrthoDB" id="342900at2759"/>
<dbReference type="AlphaFoldDB" id="A0A151ZH41"/>
<evidence type="ECO:0000259" key="7">
    <source>
        <dbReference type="Pfam" id="PF14500"/>
    </source>
</evidence>
<dbReference type="InterPro" id="IPR016024">
    <property type="entry name" value="ARM-type_fold"/>
</dbReference>
<dbReference type="Proteomes" id="UP000076078">
    <property type="component" value="Unassembled WGS sequence"/>
</dbReference>
<dbReference type="InterPro" id="IPR039920">
    <property type="entry name" value="MMS19"/>
</dbReference>
<evidence type="ECO:0000259" key="6">
    <source>
        <dbReference type="Pfam" id="PF12460"/>
    </source>
</evidence>
<comment type="caution">
    <text evidence="8">The sequence shown here is derived from an EMBL/GenBank/DDBJ whole genome shotgun (WGS) entry which is preliminary data.</text>
</comment>
<dbReference type="Pfam" id="PF14500">
    <property type="entry name" value="MMS19_N"/>
    <property type="match status" value="1"/>
</dbReference>
<dbReference type="Pfam" id="PF12460">
    <property type="entry name" value="MMS19_C"/>
    <property type="match status" value="1"/>
</dbReference>
<dbReference type="GO" id="GO:0051604">
    <property type="term" value="P:protein maturation"/>
    <property type="evidence" value="ECO:0007669"/>
    <property type="project" value="UniProtKB-UniRule"/>
</dbReference>
<dbReference type="InterPro" id="IPR029240">
    <property type="entry name" value="MMS19_N"/>
</dbReference>
<dbReference type="PANTHER" id="PTHR12891:SF0">
    <property type="entry name" value="MMS19 NUCLEOTIDE EXCISION REPAIR PROTEIN HOMOLOG"/>
    <property type="match status" value="1"/>
</dbReference>
<dbReference type="GO" id="GO:0006281">
    <property type="term" value="P:DNA repair"/>
    <property type="evidence" value="ECO:0007669"/>
    <property type="project" value="UniProtKB-UniRule"/>
</dbReference>
<evidence type="ECO:0000256" key="1">
    <source>
        <dbReference type="ARBA" id="ARBA00004123"/>
    </source>
</evidence>
<keyword evidence="3" id="KW-0677">Repeat</keyword>
<comment type="function">
    <text evidence="5">Key component of the cytosolic iron-sulfur protein assembly (CIA) complex, a multiprotein complex that mediates the incorporation of iron-sulfur cluster into apoproteins specifically involved in DNA metabolism and genomic integrity. In the CIA complex, MMS19 acts as an adapter between early-acting CIA components and a subset of cellular target iron-sulfur proteins.</text>
</comment>
<dbReference type="InterPro" id="IPR011989">
    <property type="entry name" value="ARM-like"/>
</dbReference>
<keyword evidence="9" id="KW-1185">Reference proteome</keyword>
<dbReference type="OMA" id="FSFMPEF"/>
<evidence type="ECO:0000256" key="2">
    <source>
        <dbReference type="ARBA" id="ARBA00009340"/>
    </source>
</evidence>
<comment type="subcellular location">
    <subcellularLocation>
        <location evidence="1 5">Nucleus</location>
    </subcellularLocation>
</comment>
<dbReference type="FunCoup" id="A0A151ZH41">
    <property type="interactions" value="838"/>
</dbReference>
<dbReference type="EMBL" id="LODT01000028">
    <property type="protein sequence ID" value="KYQ93184.1"/>
    <property type="molecule type" value="Genomic_DNA"/>
</dbReference>
<name>A0A151ZH41_TIELA</name>
<dbReference type="GO" id="GO:0016226">
    <property type="term" value="P:iron-sulfur cluster assembly"/>
    <property type="evidence" value="ECO:0007669"/>
    <property type="project" value="UniProtKB-UniRule"/>
</dbReference>
<dbReference type="STRING" id="361077.A0A151ZH41"/>
<sequence>MTNELIEYIEGFIGNDENKKTTSLNNILLQVSSKKYEIHDIVEKLGDYLKNRDSILRSRGTLLLSEILCRLPNLSLNDDQIHFLSVFYADRCQDYPCAQEVVKGISGLITYHHPESPNNKKLLSSIFQEIHPSSLSQAHRKMVLQVIDLMLTRDLEELKELQSDFMVGFIQFIDGEKDPRNLIFSFKLLPRVIQLIPHHDMFIDSLFEILSCYFPISFNPKASDPNSISKEDLSRSLLNCFASTPLFAEHFIPFIIDKINSNLVETKLEAMKSLIYCCTKFGPYAIKPYIEDIWSTFRTIIFTHKNNIVIEESKKSIFLITRILSRDLNILKEFLGIINKECLHHIKTSQDSKIALYCTSILYQTVSSNSRMILGDILPPLFQFFRELNMVNVQKSNERLSIVGLFLDLIKANQFSFELEFKELQDMEKRSKLVNPILEYLDEFYELIVELLSNSSLTMRQLAIECLSELYSSSKNLSEKYSFLLPLENREFIVKSLVGMLGNHDEHVRSKALLSLYHITIKESPTIMIQYAIPTICQMIQSPTIEKIEYKYYLNSLVKLLSHQPLLEITINHIQSLIDNSTIDNNLLILQCISEILSTSNHQESIMNLCYNNLYYSLIKNLLKSINSNNNNELFNQLLKPTIDILQSIISSISNQSIAIERSIDIFLNRKDLEFEPILSRLSNEDFSKVLPLFNGILCQCKSIDLSTNLKLMNFLEENSLSVLLNDEITISCCKSISSIINRQSTSNNDNISLLMNNLLKIIQSNEESLDKKLKSLNLFIWITKGLVVCGNSKGIEYGNILVDLISKLSSFTILTEKISKSFDVILYQDDNILNQHSGSIINILYQQKFFTLIYPKLLQEFKTLKSSSTPSSTNNNNIISNYLISISNLLKNIPREVLLNELNEILPIVLQSLDSLDQPELLSSSLQTLKMLLKETPNSLVNHLNSLITTLLLISTTSPLMTNRCLALEILNDIALTCSYQQTFPFQNQVTNGLLSTLDDHKRLVRKEATKCRNNWFILK</sequence>
<evidence type="ECO:0000256" key="3">
    <source>
        <dbReference type="ARBA" id="ARBA00022737"/>
    </source>
</evidence>
<dbReference type="Gene3D" id="1.25.10.10">
    <property type="entry name" value="Leucine-rich Repeat Variant"/>
    <property type="match status" value="2"/>
</dbReference>
<dbReference type="SUPFAM" id="SSF48371">
    <property type="entry name" value="ARM repeat"/>
    <property type="match status" value="1"/>
</dbReference>
<feature type="domain" description="MMS19 N-terminal" evidence="7">
    <location>
        <begin position="42"/>
        <end position="302"/>
    </location>
</feature>
<keyword evidence="5" id="KW-0234">DNA repair</keyword>
<dbReference type="GO" id="GO:0097361">
    <property type="term" value="C:cytosolic [4Fe-4S] assembly targeting complex"/>
    <property type="evidence" value="ECO:0007669"/>
    <property type="project" value="UniProtKB-UniRule"/>
</dbReference>
<dbReference type="PANTHER" id="PTHR12891">
    <property type="entry name" value="DNA REPAIR/TRANSCRIPTION PROTEIN MET18/MMS19"/>
    <property type="match status" value="1"/>
</dbReference>
<evidence type="ECO:0000256" key="4">
    <source>
        <dbReference type="ARBA" id="ARBA00023242"/>
    </source>
</evidence>
<keyword evidence="5" id="KW-0227">DNA damage</keyword>
<protein>
    <recommendedName>
        <fullName evidence="5">MMS19 nucleotide excision repair protein</fullName>
    </recommendedName>
</protein>
<accession>A0A151ZH41</accession>
<dbReference type="InterPro" id="IPR024687">
    <property type="entry name" value="MMS19_C"/>
</dbReference>
<evidence type="ECO:0000256" key="5">
    <source>
        <dbReference type="RuleBase" id="RU367072"/>
    </source>
</evidence>
<evidence type="ECO:0000313" key="9">
    <source>
        <dbReference type="Proteomes" id="UP000076078"/>
    </source>
</evidence>